<name>A0AAD6VZV6_9ROSI</name>
<reference evidence="1" key="1">
    <citation type="journal article" date="2023" name="Mol. Ecol. Resour.">
        <title>Chromosome-level genome assembly of a triploid poplar Populus alba 'Berolinensis'.</title>
        <authorList>
            <person name="Chen S."/>
            <person name="Yu Y."/>
            <person name="Wang X."/>
            <person name="Wang S."/>
            <person name="Zhang T."/>
            <person name="Zhou Y."/>
            <person name="He R."/>
            <person name="Meng N."/>
            <person name="Wang Y."/>
            <person name="Liu W."/>
            <person name="Liu Z."/>
            <person name="Liu J."/>
            <person name="Guo Q."/>
            <person name="Huang H."/>
            <person name="Sederoff R.R."/>
            <person name="Wang G."/>
            <person name="Qu G."/>
            <person name="Chen S."/>
        </authorList>
    </citation>
    <scope>NUCLEOTIDE SEQUENCE</scope>
    <source>
        <strain evidence="1">SC-2020</strain>
    </source>
</reference>
<gene>
    <name evidence="1" type="ORF">NC653_016842</name>
</gene>
<comment type="caution">
    <text evidence="1">The sequence shown here is derived from an EMBL/GenBank/DDBJ whole genome shotgun (WGS) entry which is preliminary data.</text>
</comment>
<dbReference type="Proteomes" id="UP001164929">
    <property type="component" value="Chromosome 6"/>
</dbReference>
<proteinExistence type="predicted"/>
<dbReference type="AlphaFoldDB" id="A0AAD6VZV6"/>
<organism evidence="1 2">
    <name type="scientific">Populus alba x Populus x berolinensis</name>
    <dbReference type="NCBI Taxonomy" id="444605"/>
    <lineage>
        <taxon>Eukaryota</taxon>
        <taxon>Viridiplantae</taxon>
        <taxon>Streptophyta</taxon>
        <taxon>Embryophyta</taxon>
        <taxon>Tracheophyta</taxon>
        <taxon>Spermatophyta</taxon>
        <taxon>Magnoliopsida</taxon>
        <taxon>eudicotyledons</taxon>
        <taxon>Gunneridae</taxon>
        <taxon>Pentapetalae</taxon>
        <taxon>rosids</taxon>
        <taxon>fabids</taxon>
        <taxon>Malpighiales</taxon>
        <taxon>Salicaceae</taxon>
        <taxon>Saliceae</taxon>
        <taxon>Populus</taxon>
    </lineage>
</organism>
<evidence type="ECO:0000313" key="2">
    <source>
        <dbReference type="Proteomes" id="UP001164929"/>
    </source>
</evidence>
<evidence type="ECO:0000313" key="1">
    <source>
        <dbReference type="EMBL" id="KAJ6993842.1"/>
    </source>
</evidence>
<accession>A0AAD6VZV6</accession>
<keyword evidence="2" id="KW-1185">Reference proteome</keyword>
<protein>
    <submittedName>
        <fullName evidence="1">Uncharacterized protein</fullName>
    </submittedName>
</protein>
<dbReference type="EMBL" id="JAQIZT010000006">
    <property type="protein sequence ID" value="KAJ6993842.1"/>
    <property type="molecule type" value="Genomic_DNA"/>
</dbReference>
<sequence length="53" mass="5862">MDKHGSQLGERGFPPEEISSVWVQQDVLSTVDLLNQHYTFSSTVIAPGIFGLE</sequence>